<proteinExistence type="predicted"/>
<protein>
    <submittedName>
        <fullName evidence="2">Uncharacterized protein</fullName>
    </submittedName>
</protein>
<keyword evidence="3" id="KW-1185">Reference proteome</keyword>
<evidence type="ECO:0000256" key="1">
    <source>
        <dbReference type="SAM" id="SignalP"/>
    </source>
</evidence>
<keyword evidence="1" id="KW-0732">Signal</keyword>
<feature type="chain" id="PRO_5014093571" evidence="1">
    <location>
        <begin position="21"/>
        <end position="84"/>
    </location>
</feature>
<organism evidence="2 3">
    <name type="scientific">Ciona savignyi</name>
    <name type="common">Pacific transparent sea squirt</name>
    <dbReference type="NCBI Taxonomy" id="51511"/>
    <lineage>
        <taxon>Eukaryota</taxon>
        <taxon>Metazoa</taxon>
        <taxon>Chordata</taxon>
        <taxon>Tunicata</taxon>
        <taxon>Ascidiacea</taxon>
        <taxon>Phlebobranchia</taxon>
        <taxon>Cionidae</taxon>
        <taxon>Ciona</taxon>
    </lineage>
</organism>
<dbReference type="AlphaFoldDB" id="H2ZL19"/>
<feature type="signal peptide" evidence="1">
    <location>
        <begin position="1"/>
        <end position="20"/>
    </location>
</feature>
<evidence type="ECO:0000313" key="3">
    <source>
        <dbReference type="Proteomes" id="UP000007875"/>
    </source>
</evidence>
<dbReference type="GeneTree" id="ENSGT00940000180985"/>
<accession>H2ZL19</accession>
<reference evidence="3" key="1">
    <citation type="submission" date="2003-08" db="EMBL/GenBank/DDBJ databases">
        <authorList>
            <person name="Birren B."/>
            <person name="Nusbaum C."/>
            <person name="Abebe A."/>
            <person name="Abouelleil A."/>
            <person name="Adekoya E."/>
            <person name="Ait-zahra M."/>
            <person name="Allen N."/>
            <person name="Allen T."/>
            <person name="An P."/>
            <person name="Anderson M."/>
            <person name="Anderson S."/>
            <person name="Arachchi H."/>
            <person name="Armbruster J."/>
            <person name="Bachantsang P."/>
            <person name="Baldwin J."/>
            <person name="Barry A."/>
            <person name="Bayul T."/>
            <person name="Blitshsteyn B."/>
            <person name="Bloom T."/>
            <person name="Blye J."/>
            <person name="Boguslavskiy L."/>
            <person name="Borowsky M."/>
            <person name="Boukhgalter B."/>
            <person name="Brunache A."/>
            <person name="Butler J."/>
            <person name="Calixte N."/>
            <person name="Calvo S."/>
            <person name="Camarata J."/>
            <person name="Campo K."/>
            <person name="Chang J."/>
            <person name="Cheshatsang Y."/>
            <person name="Citroen M."/>
            <person name="Collymore A."/>
            <person name="Considine T."/>
            <person name="Cook A."/>
            <person name="Cooke P."/>
            <person name="Corum B."/>
            <person name="Cuomo C."/>
            <person name="David R."/>
            <person name="Dawoe T."/>
            <person name="Degray S."/>
            <person name="Dodge S."/>
            <person name="Dooley K."/>
            <person name="Dorje P."/>
            <person name="Dorjee K."/>
            <person name="Dorris L."/>
            <person name="Duffey N."/>
            <person name="Dupes A."/>
            <person name="Elkins T."/>
            <person name="Engels R."/>
            <person name="Erickson J."/>
            <person name="Farina A."/>
            <person name="Faro S."/>
            <person name="Ferreira P."/>
            <person name="Fischer H."/>
            <person name="Fitzgerald M."/>
            <person name="Foley K."/>
            <person name="Gage D."/>
            <person name="Galagan J."/>
            <person name="Gearin G."/>
            <person name="Gnerre S."/>
            <person name="Gnirke A."/>
            <person name="Goyette A."/>
            <person name="Graham J."/>
            <person name="Grandbois E."/>
            <person name="Gyaltsen K."/>
            <person name="Hafez N."/>
            <person name="Hagopian D."/>
            <person name="Hagos B."/>
            <person name="Hall J."/>
            <person name="Hatcher B."/>
            <person name="Heller A."/>
            <person name="Higgins H."/>
            <person name="Honan T."/>
            <person name="Horn A."/>
            <person name="Houde N."/>
            <person name="Hughes L."/>
            <person name="Hulme W."/>
            <person name="Husby E."/>
            <person name="Iliev I."/>
            <person name="Jaffe D."/>
            <person name="Jones C."/>
            <person name="Kamal M."/>
            <person name="Kamat A."/>
            <person name="Kamvysselis M."/>
            <person name="Karlsson E."/>
            <person name="Kells C."/>
            <person name="Kieu A."/>
            <person name="Kisner P."/>
            <person name="Kodira C."/>
            <person name="Kulbokas E."/>
            <person name="Labutti K."/>
            <person name="Lama D."/>
            <person name="Landers T."/>
            <person name="Leger J."/>
            <person name="Levine S."/>
            <person name="Lewis D."/>
            <person name="Lewis T."/>
            <person name="Lindblad-toh K."/>
            <person name="Liu X."/>
            <person name="Lokyitsang T."/>
            <person name="Lokyitsang Y."/>
            <person name="Lucien O."/>
            <person name="Lui A."/>
            <person name="Ma L.J."/>
            <person name="Mabbitt R."/>
            <person name="Macdonald J."/>
            <person name="Maclean C."/>
            <person name="Major J."/>
            <person name="Manning J."/>
            <person name="Marabella R."/>
            <person name="Maru K."/>
            <person name="Matthews C."/>
            <person name="Mauceli E."/>
            <person name="Mccarthy M."/>
            <person name="Mcdonough S."/>
            <person name="Mcghee T."/>
            <person name="Meldrim J."/>
            <person name="Meneus L."/>
            <person name="Mesirov J."/>
            <person name="Mihalev A."/>
            <person name="Mihova T."/>
            <person name="Mikkelsen T."/>
            <person name="Mlenga V."/>
            <person name="Moru K."/>
            <person name="Mozes J."/>
            <person name="Mulrain L."/>
            <person name="Munson G."/>
            <person name="Naylor J."/>
            <person name="Newes C."/>
            <person name="Nguyen C."/>
            <person name="Nguyen N."/>
            <person name="Nguyen T."/>
            <person name="Nicol R."/>
            <person name="Nielsen C."/>
            <person name="Nizzari M."/>
            <person name="Norbu C."/>
            <person name="Norbu N."/>
            <person name="O'donnell P."/>
            <person name="Okoawo O."/>
            <person name="O'leary S."/>
            <person name="Omotosho B."/>
            <person name="O'neill K."/>
            <person name="Osman S."/>
            <person name="Parker S."/>
            <person name="Perrin D."/>
            <person name="Phunkhang P."/>
            <person name="Piqani B."/>
            <person name="Purcell S."/>
            <person name="Rachupka T."/>
            <person name="Ramasamy U."/>
            <person name="Rameau R."/>
            <person name="Ray V."/>
            <person name="Raymond C."/>
            <person name="Retta R."/>
            <person name="Richardson S."/>
            <person name="Rise C."/>
            <person name="Rodriguez J."/>
            <person name="Rogers J."/>
            <person name="Rogov P."/>
            <person name="Rutman M."/>
            <person name="Schupbach R."/>
            <person name="Seaman C."/>
            <person name="Settipalli S."/>
            <person name="Sharpe T."/>
            <person name="Sheridan J."/>
            <person name="Sherpa N."/>
            <person name="Shi J."/>
            <person name="Smirnov S."/>
            <person name="Smith C."/>
            <person name="Sougnez C."/>
            <person name="Spencer B."/>
            <person name="Stalker J."/>
            <person name="Stange-thomann N."/>
            <person name="Stavropoulos S."/>
            <person name="Stetson K."/>
            <person name="Stone C."/>
            <person name="Stone S."/>
            <person name="Stubbs M."/>
            <person name="Talamas J."/>
            <person name="Tchuinga P."/>
            <person name="Tenzing P."/>
            <person name="Tesfaye S."/>
            <person name="Theodore J."/>
            <person name="Thoulutsang Y."/>
            <person name="Topham K."/>
            <person name="Towey S."/>
            <person name="Tsamla T."/>
            <person name="Tsomo N."/>
            <person name="Vallee D."/>
            <person name="Vassiliev H."/>
            <person name="Venkataraman V."/>
            <person name="Vinson J."/>
            <person name="Vo A."/>
            <person name="Wade C."/>
            <person name="Wang S."/>
            <person name="Wangchuk T."/>
            <person name="Wangdi T."/>
            <person name="Whittaker C."/>
            <person name="Wilkinson J."/>
            <person name="Wu Y."/>
            <person name="Wyman D."/>
            <person name="Yadav S."/>
            <person name="Yang S."/>
            <person name="Yang X."/>
            <person name="Yeager S."/>
            <person name="Yee E."/>
            <person name="Young G."/>
            <person name="Zainoun J."/>
            <person name="Zembeck L."/>
            <person name="Zimmer A."/>
            <person name="Zody M."/>
            <person name="Lander E."/>
        </authorList>
    </citation>
    <scope>NUCLEOTIDE SEQUENCE [LARGE SCALE GENOMIC DNA]</scope>
</reference>
<dbReference type="Proteomes" id="UP000007875">
    <property type="component" value="Unassembled WGS sequence"/>
</dbReference>
<name>H2ZL19_CIOSA</name>
<sequence length="84" mass="10141">MNQKLAVIVLLIALFVFSEASVWSARRRDWSARRRDLSARRRDYGQTVESRRRGYNRRRRHPSNEIYFGTFEEATFNDEDENDE</sequence>
<evidence type="ECO:0000313" key="2">
    <source>
        <dbReference type="Ensembl" id="ENSCSAVP00000018285.1"/>
    </source>
</evidence>
<dbReference type="HOGENOM" id="CLU_2746514_0_0_1"/>
<reference evidence="2" key="2">
    <citation type="submission" date="2025-05" db="UniProtKB">
        <authorList>
            <consortium name="Ensembl"/>
        </authorList>
    </citation>
    <scope>IDENTIFICATION</scope>
</reference>
<dbReference type="Ensembl" id="ENSCSAVT00000018484.1">
    <property type="protein sequence ID" value="ENSCSAVP00000018284.1"/>
    <property type="gene ID" value="ENSCSAVG00000010745.1"/>
</dbReference>
<dbReference type="Ensembl" id="ENSCSAVT00000018485.1">
    <property type="protein sequence ID" value="ENSCSAVP00000018285.1"/>
    <property type="gene ID" value="ENSCSAVG00000010745.1"/>
</dbReference>